<proteinExistence type="predicted"/>
<keyword evidence="2" id="KW-1185">Reference proteome</keyword>
<gene>
    <name evidence="1" type="ORF">OSB_12220</name>
</gene>
<dbReference type="EMBL" id="CP012160">
    <property type="protein sequence ID" value="AKS45777.1"/>
    <property type="molecule type" value="Genomic_DNA"/>
</dbReference>
<reference evidence="1 2" key="1">
    <citation type="journal article" date="2015" name="Genome Announc.">
        <title>Closed Genome Sequence of Octadecabacter temperatus SB1, the First Mesophilic Species of the Genus Octadecabacter.</title>
        <authorList>
            <person name="Voget S."/>
            <person name="Billerbeck S."/>
            <person name="Simon M."/>
            <person name="Daniel R."/>
        </authorList>
    </citation>
    <scope>NUCLEOTIDE SEQUENCE [LARGE SCALE GENOMIC DNA]</scope>
    <source>
        <strain evidence="1 2">SB1</strain>
    </source>
</reference>
<evidence type="ECO:0000313" key="2">
    <source>
        <dbReference type="Proteomes" id="UP000067444"/>
    </source>
</evidence>
<dbReference type="OrthoDB" id="8214317at2"/>
<dbReference type="KEGG" id="otm:OSB_12220"/>
<organism evidence="1 2">
    <name type="scientific">Octadecabacter temperatus</name>
    <dbReference type="NCBI Taxonomy" id="1458307"/>
    <lineage>
        <taxon>Bacteria</taxon>
        <taxon>Pseudomonadati</taxon>
        <taxon>Pseudomonadota</taxon>
        <taxon>Alphaproteobacteria</taxon>
        <taxon>Rhodobacterales</taxon>
        <taxon>Roseobacteraceae</taxon>
        <taxon>Octadecabacter</taxon>
    </lineage>
</organism>
<evidence type="ECO:0000313" key="1">
    <source>
        <dbReference type="EMBL" id="AKS45777.1"/>
    </source>
</evidence>
<sequence>MTLAASDTGNLFLALAALAGLLILQAVICARDPWAPLNRRFLLGLRVMAMLFAGRALLILTGWDFFRFFILLGATLIPLSVLLLAEGLLRRHAPLGVKFWVMGGTILFSILSFWWSNSVDPLRLVGLLAFQLSGFFIGAWLVLTRNKASLTVAENQTVERLALSLFLLVPFAAADFLMDYLDLPAQISPLGVLFLCWLAVSLGRSQSQHRAPLVSFFAIVLGAGLSGFVIAHMVGMDKDATILTLVVILAAVLVAVLFIEAQTLRSEEQSQTLLRHLAEDRSRDALGFLRGLQAHPLVEGAALIEATQLSDLETSVLKHIFKVRPVLRRADPPFTDGAEGDHIKHLFSMFNASHILLADDEPITLVALSMPSLATSPRAELELAAVQRMARLMTKARP</sequence>
<dbReference type="STRING" id="1458307.OSB_12220"/>
<name>A0A0K0Y4K1_9RHOB</name>
<accession>A0A0K0Y4K1</accession>
<dbReference type="AlphaFoldDB" id="A0A0K0Y4K1"/>
<protein>
    <submittedName>
        <fullName evidence="1">Uncharacterized protein</fullName>
    </submittedName>
</protein>
<dbReference type="Proteomes" id="UP000067444">
    <property type="component" value="Chromosome"/>
</dbReference>
<dbReference type="RefSeq" id="WP_049834136.1">
    <property type="nucleotide sequence ID" value="NZ_CP012160.1"/>
</dbReference>